<evidence type="ECO:0000313" key="3">
    <source>
        <dbReference type="EMBL" id="NYJ20724.1"/>
    </source>
</evidence>
<dbReference type="SFLD" id="SFLDS00005">
    <property type="entry name" value="Isoprenoid_Synthase_Type_I"/>
    <property type="match status" value="1"/>
</dbReference>
<protein>
    <submittedName>
        <fullName evidence="3">Phytoene/squalene synthetase</fullName>
    </submittedName>
</protein>
<evidence type="ECO:0000256" key="2">
    <source>
        <dbReference type="ARBA" id="ARBA00022679"/>
    </source>
</evidence>
<dbReference type="SFLD" id="SFLDG01212">
    <property type="entry name" value="Phytoene_synthase_like"/>
    <property type="match status" value="1"/>
</dbReference>
<dbReference type="PROSITE" id="PS01045">
    <property type="entry name" value="SQUALEN_PHYTOEN_SYN_2"/>
    <property type="match status" value="1"/>
</dbReference>
<name>A0A7Z0EFK9_9MICO</name>
<dbReference type="Proteomes" id="UP000537260">
    <property type="component" value="Unassembled WGS sequence"/>
</dbReference>
<dbReference type="PANTHER" id="PTHR31480">
    <property type="entry name" value="BIFUNCTIONAL LYCOPENE CYCLASE/PHYTOENE SYNTHASE"/>
    <property type="match status" value="1"/>
</dbReference>
<dbReference type="SUPFAM" id="SSF48576">
    <property type="entry name" value="Terpenoid synthases"/>
    <property type="match status" value="1"/>
</dbReference>
<proteinExistence type="predicted"/>
<dbReference type="EMBL" id="JACCFM010000001">
    <property type="protein sequence ID" value="NYJ20724.1"/>
    <property type="molecule type" value="Genomic_DNA"/>
</dbReference>
<dbReference type="Gene3D" id="1.10.600.10">
    <property type="entry name" value="Farnesyl Diphosphate Synthase"/>
    <property type="match status" value="1"/>
</dbReference>
<dbReference type="AlphaFoldDB" id="A0A7Z0EFK9"/>
<dbReference type="Pfam" id="PF00494">
    <property type="entry name" value="SQS_PSY"/>
    <property type="match status" value="1"/>
</dbReference>
<keyword evidence="4" id="KW-1185">Reference proteome</keyword>
<gene>
    <name evidence="3" type="ORF">HNR05_002515</name>
</gene>
<dbReference type="GO" id="GO:0004311">
    <property type="term" value="F:geranylgeranyl diphosphate synthase activity"/>
    <property type="evidence" value="ECO:0007669"/>
    <property type="project" value="InterPro"/>
</dbReference>
<dbReference type="InterPro" id="IPR019845">
    <property type="entry name" value="Squalene/phytoene_synthase_CS"/>
</dbReference>
<keyword evidence="2" id="KW-0808">Transferase</keyword>
<accession>A0A7Z0EFK9</accession>
<dbReference type="SFLD" id="SFLDG01018">
    <property type="entry name" value="Squalene/Phytoene_Synthase_Lik"/>
    <property type="match status" value="1"/>
</dbReference>
<evidence type="ECO:0000313" key="4">
    <source>
        <dbReference type="Proteomes" id="UP000537260"/>
    </source>
</evidence>
<dbReference type="InterPro" id="IPR008949">
    <property type="entry name" value="Isoprenoid_synthase_dom_sf"/>
</dbReference>
<comment type="caution">
    <text evidence="3">The sequence shown here is derived from an EMBL/GenBank/DDBJ whole genome shotgun (WGS) entry which is preliminary data.</text>
</comment>
<dbReference type="RefSeq" id="WP_179579388.1">
    <property type="nucleotide sequence ID" value="NZ_JACCFM010000001.1"/>
</dbReference>
<evidence type="ECO:0000256" key="1">
    <source>
        <dbReference type="ARBA" id="ARBA00004684"/>
    </source>
</evidence>
<comment type="pathway">
    <text evidence="1">Carotenoid biosynthesis; phytoene biosynthesis.</text>
</comment>
<sequence length="296" mass="31987">MSALEPVSSSAADYDATALASAATIIQHYSTSFGLAARLLEPRMRTDVRSIYALVRVADELVDGAAAGAGVSLAGQRELLDELEVETVRAMQRGYSTNLIVHAFALTARSTGIEVALITAFFASMRRDLDPTPLSPGELETYIYGSAEVIGLMCLRSFLTGLTPDPAEAHDLENGARRLGAAFQKINFLRDLANDYDSLGRSYFPGIDPKTISEADKIRLLDDIDDDLAAASLALPLLPRGCRAAVRAARDLFARLSHKLRATPADLLVSTRVRVPDREKLMLAVGVLLDRGVRSR</sequence>
<dbReference type="UniPathway" id="UPA00799"/>
<dbReference type="GO" id="GO:0008299">
    <property type="term" value="P:isoprenoid biosynthetic process"/>
    <property type="evidence" value="ECO:0007669"/>
    <property type="project" value="UniProtKB-ARBA"/>
</dbReference>
<organism evidence="3 4">
    <name type="scientific">Glaciibacter psychrotolerans</name>
    <dbReference type="NCBI Taxonomy" id="670054"/>
    <lineage>
        <taxon>Bacteria</taxon>
        <taxon>Bacillati</taxon>
        <taxon>Actinomycetota</taxon>
        <taxon>Actinomycetes</taxon>
        <taxon>Micrococcales</taxon>
        <taxon>Microbacteriaceae</taxon>
        <taxon>Glaciibacter</taxon>
    </lineage>
</organism>
<reference evidence="3 4" key="1">
    <citation type="submission" date="2020-07" db="EMBL/GenBank/DDBJ databases">
        <title>Sequencing the genomes of 1000 actinobacteria strains.</title>
        <authorList>
            <person name="Klenk H.-P."/>
        </authorList>
    </citation>
    <scope>NUCLEOTIDE SEQUENCE [LARGE SCALE GENOMIC DNA]</scope>
    <source>
        <strain evidence="3 4">LI1</strain>
    </source>
</reference>
<dbReference type="InterPro" id="IPR044843">
    <property type="entry name" value="Trans_IPPS_bact-type"/>
</dbReference>
<dbReference type="InterPro" id="IPR002060">
    <property type="entry name" value="Squ/phyt_synthse"/>
</dbReference>